<gene>
    <name evidence="1" type="ORF">C7M71_004085</name>
</gene>
<reference evidence="2" key="1">
    <citation type="submission" date="2018-07" db="EMBL/GenBank/DDBJ databases">
        <title>Streptacidiphilus bronchialis DSM 106435 chromosome.</title>
        <authorList>
            <person name="Batra D."/>
            <person name="Gulvik C.A."/>
        </authorList>
    </citation>
    <scope>NUCLEOTIDE SEQUENCE [LARGE SCALE GENOMIC DNA]</scope>
    <source>
        <strain evidence="2">DSM 106435</strain>
    </source>
</reference>
<dbReference type="KEGG" id="stri:C7M71_004085"/>
<dbReference type="EMBL" id="CP031264">
    <property type="protein sequence ID" value="AXI76758.1"/>
    <property type="molecule type" value="Genomic_DNA"/>
</dbReference>
<dbReference type="RefSeq" id="WP_114914176.1">
    <property type="nucleotide sequence ID" value="NZ_CP031264.1"/>
</dbReference>
<evidence type="ECO:0000313" key="2">
    <source>
        <dbReference type="Proteomes" id="UP000249340"/>
    </source>
</evidence>
<accession>A0A345SSQ3</accession>
<dbReference type="SUPFAM" id="SSF53067">
    <property type="entry name" value="Actin-like ATPase domain"/>
    <property type="match status" value="1"/>
</dbReference>
<dbReference type="OrthoDB" id="8701357at2"/>
<dbReference type="InterPro" id="IPR043129">
    <property type="entry name" value="ATPase_NBD"/>
</dbReference>
<proteinExistence type="predicted"/>
<dbReference type="Proteomes" id="UP000249340">
    <property type="component" value="Chromosome"/>
</dbReference>
<dbReference type="Gene3D" id="3.30.420.40">
    <property type="match status" value="1"/>
</dbReference>
<organism evidence="1 2">
    <name type="scientific">Peterkaempfera bronchialis</name>
    <dbReference type="NCBI Taxonomy" id="2126346"/>
    <lineage>
        <taxon>Bacteria</taxon>
        <taxon>Bacillati</taxon>
        <taxon>Actinomycetota</taxon>
        <taxon>Actinomycetes</taxon>
        <taxon>Kitasatosporales</taxon>
        <taxon>Streptomycetaceae</taxon>
        <taxon>Peterkaempfera</taxon>
    </lineage>
</organism>
<sequence length="124" mass="12457">MAAVYADQPVALARLAPLVTAAAERDDPAAGAIVEAAAGHLLATLAEVRRPAERTPVVLAGSCLVTDNALARRVVRAIGAEWPGAAMSCALDGAAGAALLAADSLGVDEATLASMHRRLLAEHG</sequence>
<keyword evidence="2" id="KW-1185">Reference proteome</keyword>
<dbReference type="AlphaFoldDB" id="A0A345SSQ3"/>
<evidence type="ECO:0000313" key="1">
    <source>
        <dbReference type="EMBL" id="AXI76758.1"/>
    </source>
</evidence>
<name>A0A345SSQ3_9ACTN</name>
<protein>
    <recommendedName>
        <fullName evidence="3">ATPase BadF/BadG/BcrA/BcrD type domain-containing protein</fullName>
    </recommendedName>
</protein>
<evidence type="ECO:0008006" key="3">
    <source>
        <dbReference type="Google" id="ProtNLM"/>
    </source>
</evidence>